<proteinExistence type="predicted"/>
<name>A0A151NXI0_ALLMI</name>
<feature type="region of interest" description="Disordered" evidence="1">
    <location>
        <begin position="29"/>
        <end position="72"/>
    </location>
</feature>
<keyword evidence="3" id="KW-1185">Reference proteome</keyword>
<evidence type="ECO:0000256" key="1">
    <source>
        <dbReference type="SAM" id="MobiDB-lite"/>
    </source>
</evidence>
<comment type="caution">
    <text evidence="2">The sequence shown here is derived from an EMBL/GenBank/DDBJ whole genome shotgun (WGS) entry which is preliminary data.</text>
</comment>
<dbReference type="AlphaFoldDB" id="A0A151NXI0"/>
<feature type="compositionally biased region" description="Basic residues" evidence="1">
    <location>
        <begin position="29"/>
        <end position="42"/>
    </location>
</feature>
<evidence type="ECO:0000313" key="3">
    <source>
        <dbReference type="Proteomes" id="UP000050525"/>
    </source>
</evidence>
<dbReference type="EMBL" id="AKHW03001628">
    <property type="protein sequence ID" value="KYO41586.1"/>
    <property type="molecule type" value="Genomic_DNA"/>
</dbReference>
<gene>
    <name evidence="2" type="ORF">Y1Q_0006348</name>
</gene>
<reference evidence="2 3" key="1">
    <citation type="journal article" date="2012" name="Genome Biol.">
        <title>Sequencing three crocodilian genomes to illuminate the evolution of archosaurs and amniotes.</title>
        <authorList>
            <person name="St John J.A."/>
            <person name="Braun E.L."/>
            <person name="Isberg S.R."/>
            <person name="Miles L.G."/>
            <person name="Chong A.Y."/>
            <person name="Gongora J."/>
            <person name="Dalzell P."/>
            <person name="Moran C."/>
            <person name="Bed'hom B."/>
            <person name="Abzhanov A."/>
            <person name="Burgess S.C."/>
            <person name="Cooksey A.M."/>
            <person name="Castoe T.A."/>
            <person name="Crawford N.G."/>
            <person name="Densmore L.D."/>
            <person name="Drew J.C."/>
            <person name="Edwards S.V."/>
            <person name="Faircloth B.C."/>
            <person name="Fujita M.K."/>
            <person name="Greenwold M.J."/>
            <person name="Hoffmann F.G."/>
            <person name="Howard J.M."/>
            <person name="Iguchi T."/>
            <person name="Janes D.E."/>
            <person name="Khan S.Y."/>
            <person name="Kohno S."/>
            <person name="de Koning A.J."/>
            <person name="Lance S.L."/>
            <person name="McCarthy F.M."/>
            <person name="McCormack J.E."/>
            <person name="Merchant M.E."/>
            <person name="Peterson D.G."/>
            <person name="Pollock D.D."/>
            <person name="Pourmand N."/>
            <person name="Raney B.J."/>
            <person name="Roessler K.A."/>
            <person name="Sanford J.R."/>
            <person name="Sawyer R.H."/>
            <person name="Schmidt C.J."/>
            <person name="Triplett E.W."/>
            <person name="Tuberville T.D."/>
            <person name="Venegas-Anaya M."/>
            <person name="Howard J.T."/>
            <person name="Jarvis E.D."/>
            <person name="Guillette L.J.Jr."/>
            <person name="Glenn T.C."/>
            <person name="Green R.E."/>
            <person name="Ray D.A."/>
        </authorList>
    </citation>
    <scope>NUCLEOTIDE SEQUENCE [LARGE SCALE GENOMIC DNA]</scope>
    <source>
        <strain evidence="2">KSC_2009_1</strain>
    </source>
</reference>
<protein>
    <submittedName>
        <fullName evidence="2">Uncharacterized protein</fullName>
    </submittedName>
</protein>
<organism evidence="2 3">
    <name type="scientific">Alligator mississippiensis</name>
    <name type="common">American alligator</name>
    <dbReference type="NCBI Taxonomy" id="8496"/>
    <lineage>
        <taxon>Eukaryota</taxon>
        <taxon>Metazoa</taxon>
        <taxon>Chordata</taxon>
        <taxon>Craniata</taxon>
        <taxon>Vertebrata</taxon>
        <taxon>Euteleostomi</taxon>
        <taxon>Archelosauria</taxon>
        <taxon>Archosauria</taxon>
        <taxon>Crocodylia</taxon>
        <taxon>Alligatoridae</taxon>
        <taxon>Alligatorinae</taxon>
        <taxon>Alligator</taxon>
    </lineage>
</organism>
<evidence type="ECO:0000313" key="2">
    <source>
        <dbReference type="EMBL" id="KYO41586.1"/>
    </source>
</evidence>
<accession>A0A151NXI0</accession>
<sequence>MEVNKYLSGLKNFRQQGFLQSVVVMTTLKHPRAPSAPKRRGRGTPQDQQDLPAKESEPRQTQGLSEEESITL</sequence>
<dbReference type="Proteomes" id="UP000050525">
    <property type="component" value="Unassembled WGS sequence"/>
</dbReference>